<reference evidence="1" key="1">
    <citation type="submission" date="2022-07" db="EMBL/GenBank/DDBJ databases">
        <title>Phylogenomic reconstructions and comparative analyses of Kickxellomycotina fungi.</title>
        <authorList>
            <person name="Reynolds N.K."/>
            <person name="Stajich J.E."/>
            <person name="Barry K."/>
            <person name="Grigoriev I.V."/>
            <person name="Crous P."/>
            <person name="Smith M.E."/>
        </authorList>
    </citation>
    <scope>NUCLEOTIDE SEQUENCE</scope>
    <source>
        <strain evidence="1">CBS 102833</strain>
    </source>
</reference>
<name>A0ACC1KWR4_9FUNG</name>
<keyword evidence="2" id="KW-1185">Reference proteome</keyword>
<gene>
    <name evidence="1" type="ORF">H4S07_006296</name>
</gene>
<dbReference type="EMBL" id="JANBUP010003637">
    <property type="protein sequence ID" value="KAJ2796169.1"/>
    <property type="molecule type" value="Genomic_DNA"/>
</dbReference>
<organism evidence="1 2">
    <name type="scientific">Coemansia furcata</name>
    <dbReference type="NCBI Taxonomy" id="417177"/>
    <lineage>
        <taxon>Eukaryota</taxon>
        <taxon>Fungi</taxon>
        <taxon>Fungi incertae sedis</taxon>
        <taxon>Zoopagomycota</taxon>
        <taxon>Kickxellomycotina</taxon>
        <taxon>Kickxellomycetes</taxon>
        <taxon>Kickxellales</taxon>
        <taxon>Kickxellaceae</taxon>
        <taxon>Coemansia</taxon>
    </lineage>
</organism>
<evidence type="ECO:0000313" key="2">
    <source>
        <dbReference type="Proteomes" id="UP001140096"/>
    </source>
</evidence>
<dbReference type="Proteomes" id="UP001140096">
    <property type="component" value="Unassembled WGS sequence"/>
</dbReference>
<sequence>MVEERNDSVTVLFPTEKSIWILGVSYRLKKNAKNVILPAAIETDSTHLQMDSSLFLSHHHQKRSTSPSRTHQSRKPDTTTQRRPEEAVNRRRANTSGVMLNKKKLQGISQLQNYPGPPAIPEVVGGVAAAAALSSKHGPRALAPIPSQDLLRPKPIGPTPISPMPFPDEPVLPIDAGRLGHDTDHDLDIDSDTIASATRQPMFTQAHLQPMERPKSSKMNRLRSWVARTTNPMRRKSDVMGETPMYVQPNLSVKDNSTTAASTAPPAASRSRPTSPQPPSQTQTQPPSARVSSETPRLSGGLGLGLKGAARSISSNSVGGGSDSRSLGLVPPSAGSRLRRKSRETLTTIS</sequence>
<protein>
    <submittedName>
        <fullName evidence="1">Uncharacterized protein</fullName>
    </submittedName>
</protein>
<evidence type="ECO:0000313" key="1">
    <source>
        <dbReference type="EMBL" id="KAJ2796169.1"/>
    </source>
</evidence>
<comment type="caution">
    <text evidence="1">The sequence shown here is derived from an EMBL/GenBank/DDBJ whole genome shotgun (WGS) entry which is preliminary data.</text>
</comment>
<proteinExistence type="predicted"/>
<accession>A0ACC1KWR4</accession>
<feature type="non-terminal residue" evidence="1">
    <location>
        <position position="350"/>
    </location>
</feature>